<dbReference type="EMBL" id="MLJW01001246">
    <property type="protein sequence ID" value="OIQ79258.1"/>
    <property type="molecule type" value="Genomic_DNA"/>
</dbReference>
<name>A0A1J5Q7V0_9ZZZZ</name>
<evidence type="ECO:0000256" key="1">
    <source>
        <dbReference type="ARBA" id="ARBA00038232"/>
    </source>
</evidence>
<sequence length="165" mass="18803">MDGRIRYSEAVRIEVARQFALGHGAAAVATYLGLPHGTMRRWQDAYRQGHLLNLGVVRENRIYSRQVKQAAVEKFLAGTPKSEIIFEFGISTRTVFERWVAAYRKDGPSGLDPKPKGRKPSVVGKESLEQKVYRLEMENTLLKKFQALMAEDQAAQPSKRKRSRR</sequence>
<comment type="similarity">
    <text evidence="1">Belongs to the IS150/IS1296 orfA family.</text>
</comment>
<dbReference type="InterPro" id="IPR052057">
    <property type="entry name" value="IS150/IS1296_orfA-like"/>
</dbReference>
<dbReference type="AlphaFoldDB" id="A0A1J5Q7V0"/>
<protein>
    <submittedName>
        <fullName evidence="3">Transposase</fullName>
    </submittedName>
</protein>
<evidence type="ECO:0000313" key="3">
    <source>
        <dbReference type="EMBL" id="OIQ79258.1"/>
    </source>
</evidence>
<dbReference type="SUPFAM" id="SSF46689">
    <property type="entry name" value="Homeodomain-like"/>
    <property type="match status" value="2"/>
</dbReference>
<accession>A0A1J5Q7V0</accession>
<dbReference type="Pfam" id="PF13518">
    <property type="entry name" value="HTH_28"/>
    <property type="match status" value="1"/>
</dbReference>
<dbReference type="PANTHER" id="PTHR33795:SF1">
    <property type="entry name" value="INSERTION ELEMENT IS150 PROTEIN INSJ"/>
    <property type="match status" value="1"/>
</dbReference>
<feature type="domain" description="Insertion element IS150 protein InsJ-like helix-turn-helix" evidence="2">
    <location>
        <begin position="68"/>
        <end position="119"/>
    </location>
</feature>
<evidence type="ECO:0000259" key="2">
    <source>
        <dbReference type="Pfam" id="PF13518"/>
    </source>
</evidence>
<reference evidence="3" key="1">
    <citation type="submission" date="2016-10" db="EMBL/GenBank/DDBJ databases">
        <title>Sequence of Gallionella enrichment culture.</title>
        <authorList>
            <person name="Poehlein A."/>
            <person name="Muehling M."/>
            <person name="Daniel R."/>
        </authorList>
    </citation>
    <scope>NUCLEOTIDE SEQUENCE</scope>
</reference>
<dbReference type="PANTHER" id="PTHR33795">
    <property type="entry name" value="INSERTION ELEMENT IS150 PROTEIN INSJ"/>
    <property type="match status" value="1"/>
</dbReference>
<organism evidence="3">
    <name type="scientific">mine drainage metagenome</name>
    <dbReference type="NCBI Taxonomy" id="410659"/>
    <lineage>
        <taxon>unclassified sequences</taxon>
        <taxon>metagenomes</taxon>
        <taxon>ecological metagenomes</taxon>
    </lineage>
</organism>
<comment type="caution">
    <text evidence="3">The sequence shown here is derived from an EMBL/GenBank/DDBJ whole genome shotgun (WGS) entry which is preliminary data.</text>
</comment>
<gene>
    <name evidence="3" type="ORF">GALL_390070</name>
</gene>
<proteinExistence type="inferred from homology"/>
<dbReference type="InterPro" id="IPR055247">
    <property type="entry name" value="InsJ-like_HTH"/>
</dbReference>
<dbReference type="InterPro" id="IPR009057">
    <property type="entry name" value="Homeodomain-like_sf"/>
</dbReference>